<keyword evidence="6" id="KW-0406">Ion transport</keyword>
<feature type="chain" id="PRO_5046902547" evidence="10">
    <location>
        <begin position="26"/>
        <end position="432"/>
    </location>
</feature>
<dbReference type="EMBL" id="JARRAF010000007">
    <property type="protein sequence ID" value="MDK2123948.1"/>
    <property type="molecule type" value="Genomic_DNA"/>
</dbReference>
<protein>
    <submittedName>
        <fullName evidence="11">Carbohydrate porin</fullName>
    </submittedName>
</protein>
<comment type="similarity">
    <text evidence="2">Belongs to the porin LamB (TC 1.B.3) family.</text>
</comment>
<name>A0ABT7DV52_9NEIS</name>
<evidence type="ECO:0000313" key="12">
    <source>
        <dbReference type="Proteomes" id="UP001172778"/>
    </source>
</evidence>
<dbReference type="PANTHER" id="PTHR38762:SF1">
    <property type="entry name" value="CRYPTIC OUTER MEMBRANE PORIN BGLH-RELATED"/>
    <property type="match status" value="1"/>
</dbReference>
<reference evidence="11" key="1">
    <citation type="submission" date="2023-03" db="EMBL/GenBank/DDBJ databases">
        <title>Chitinimonas shenzhenensis gen. nov., sp. nov., a novel member of family Burkholderiaceae isolated from activated sludge collected in Shen Zhen, China.</title>
        <authorList>
            <person name="Wang X."/>
        </authorList>
    </citation>
    <scope>NUCLEOTIDE SEQUENCE</scope>
    <source>
        <strain evidence="11">DQS-5</strain>
    </source>
</reference>
<dbReference type="SUPFAM" id="SSF56935">
    <property type="entry name" value="Porins"/>
    <property type="match status" value="1"/>
</dbReference>
<keyword evidence="9" id="KW-0998">Cell outer membrane</keyword>
<evidence type="ECO:0000256" key="1">
    <source>
        <dbReference type="ARBA" id="ARBA00004571"/>
    </source>
</evidence>
<keyword evidence="3" id="KW-0813">Transport</keyword>
<evidence type="ECO:0000256" key="8">
    <source>
        <dbReference type="ARBA" id="ARBA00023136"/>
    </source>
</evidence>
<evidence type="ECO:0000256" key="10">
    <source>
        <dbReference type="SAM" id="SignalP"/>
    </source>
</evidence>
<proteinExistence type="inferred from homology"/>
<keyword evidence="7" id="KW-0626">Porin</keyword>
<feature type="signal peptide" evidence="10">
    <location>
        <begin position="1"/>
        <end position="25"/>
    </location>
</feature>
<sequence length="432" mass="46732">MSRKFKLLLPVAAITAAFAAQSALAVTPEFHGYLRSGSGSNSQGGKEACFRIGTPAFGGVTGGSGRLGNECDTYGELAFDAGLGDNNGINFKLHTMVAFGTQQQGDWEQNTPSWRQAWVEASNVGSGALANATLWAGKRYYKRRDVHITDFFWLANTGPGAGIENIDLGFGKLSYALIRTGDQDWDQKGTDSYRPQVAKDGKKSISGHDFRLEGINANPGGTLDFGFNYIAKNTADGVSGKNGWGMTAVHNQNDMFGLGGFNNVVFQYAKDAANLDGSGKWWADSSLKYTGWRLFDHWVFEPKNSNWNGALFVGYGREKYGDAGYDRTFSVVARPIYHFTDAYSLAVEAGTTRVSPNKGDSYYLNKLTIAPQLAVGKGFWARPVLRAYATFASWDKAAGNPVCTGRDCGVGMSAFAGKTSGASYGVQMEAWW</sequence>
<evidence type="ECO:0000256" key="7">
    <source>
        <dbReference type="ARBA" id="ARBA00023114"/>
    </source>
</evidence>
<dbReference type="Proteomes" id="UP001172778">
    <property type="component" value="Unassembled WGS sequence"/>
</dbReference>
<dbReference type="InterPro" id="IPR050286">
    <property type="entry name" value="G_neg_Bact_CarbUptk_Porin"/>
</dbReference>
<evidence type="ECO:0000313" key="11">
    <source>
        <dbReference type="EMBL" id="MDK2123948.1"/>
    </source>
</evidence>
<keyword evidence="5" id="KW-0812">Transmembrane</keyword>
<evidence type="ECO:0000256" key="9">
    <source>
        <dbReference type="ARBA" id="ARBA00023237"/>
    </source>
</evidence>
<comment type="caution">
    <text evidence="11">The sequence shown here is derived from an EMBL/GenBank/DDBJ whole genome shotgun (WGS) entry which is preliminary data.</text>
</comment>
<keyword evidence="12" id="KW-1185">Reference proteome</keyword>
<evidence type="ECO:0000256" key="4">
    <source>
        <dbReference type="ARBA" id="ARBA00022452"/>
    </source>
</evidence>
<organism evidence="11 12">
    <name type="scientific">Parachitinimonas caeni</name>
    <dbReference type="NCBI Taxonomy" id="3031301"/>
    <lineage>
        <taxon>Bacteria</taxon>
        <taxon>Pseudomonadati</taxon>
        <taxon>Pseudomonadota</taxon>
        <taxon>Betaproteobacteria</taxon>
        <taxon>Neisseriales</taxon>
        <taxon>Chitinibacteraceae</taxon>
        <taxon>Parachitinimonas</taxon>
    </lineage>
</organism>
<comment type="subcellular location">
    <subcellularLocation>
        <location evidence="1">Cell outer membrane</location>
        <topology evidence="1">Multi-pass membrane protein</topology>
    </subcellularLocation>
</comment>
<keyword evidence="4" id="KW-1134">Transmembrane beta strand</keyword>
<gene>
    <name evidence="11" type="ORF">PZA18_07780</name>
</gene>
<keyword evidence="8" id="KW-0472">Membrane</keyword>
<dbReference type="RefSeq" id="WP_284100258.1">
    <property type="nucleotide sequence ID" value="NZ_JARRAF010000007.1"/>
</dbReference>
<dbReference type="PANTHER" id="PTHR38762">
    <property type="entry name" value="CRYPTIC OUTER MEMBRANE PORIN BGLH-RELATED"/>
    <property type="match status" value="1"/>
</dbReference>
<dbReference type="InterPro" id="IPR003192">
    <property type="entry name" value="Porin_LamB"/>
</dbReference>
<evidence type="ECO:0000256" key="3">
    <source>
        <dbReference type="ARBA" id="ARBA00022448"/>
    </source>
</evidence>
<keyword evidence="10" id="KW-0732">Signal</keyword>
<evidence type="ECO:0000256" key="5">
    <source>
        <dbReference type="ARBA" id="ARBA00022692"/>
    </source>
</evidence>
<dbReference type="Gene3D" id="2.40.170.10">
    <property type="entry name" value="Porin, LamB type"/>
    <property type="match status" value="1"/>
</dbReference>
<evidence type="ECO:0000256" key="2">
    <source>
        <dbReference type="ARBA" id="ARBA00007055"/>
    </source>
</evidence>
<accession>A0ABT7DV52</accession>
<dbReference type="Pfam" id="PF02264">
    <property type="entry name" value="LamB"/>
    <property type="match status" value="1"/>
</dbReference>
<dbReference type="InterPro" id="IPR036998">
    <property type="entry name" value="Porin_LamB_sf"/>
</dbReference>
<evidence type="ECO:0000256" key="6">
    <source>
        <dbReference type="ARBA" id="ARBA00023065"/>
    </source>
</evidence>